<name>A0ACC0XCV2_9ROSI</name>
<reference evidence="2" key="1">
    <citation type="journal article" date="2023" name="G3 (Bethesda)">
        <title>Genome assembly and association tests identify interacting loci associated with vigor, precocity, and sex in interspecific pistachio rootstocks.</title>
        <authorList>
            <person name="Palmer W."/>
            <person name="Jacygrad E."/>
            <person name="Sagayaradj S."/>
            <person name="Cavanaugh K."/>
            <person name="Han R."/>
            <person name="Bertier L."/>
            <person name="Beede B."/>
            <person name="Kafkas S."/>
            <person name="Golino D."/>
            <person name="Preece J."/>
            <person name="Michelmore R."/>
        </authorList>
    </citation>
    <scope>NUCLEOTIDE SEQUENCE [LARGE SCALE GENOMIC DNA]</scope>
</reference>
<evidence type="ECO:0000313" key="1">
    <source>
        <dbReference type="EMBL" id="KAJ0014323.1"/>
    </source>
</evidence>
<protein>
    <submittedName>
        <fullName evidence="1">Uncharacterized protein</fullName>
    </submittedName>
</protein>
<accession>A0ACC0XCV2</accession>
<organism evidence="1 2">
    <name type="scientific">Pistacia integerrima</name>
    <dbReference type="NCBI Taxonomy" id="434235"/>
    <lineage>
        <taxon>Eukaryota</taxon>
        <taxon>Viridiplantae</taxon>
        <taxon>Streptophyta</taxon>
        <taxon>Embryophyta</taxon>
        <taxon>Tracheophyta</taxon>
        <taxon>Spermatophyta</taxon>
        <taxon>Magnoliopsida</taxon>
        <taxon>eudicotyledons</taxon>
        <taxon>Gunneridae</taxon>
        <taxon>Pentapetalae</taxon>
        <taxon>rosids</taxon>
        <taxon>malvids</taxon>
        <taxon>Sapindales</taxon>
        <taxon>Anacardiaceae</taxon>
        <taxon>Pistacia</taxon>
    </lineage>
</organism>
<evidence type="ECO:0000313" key="2">
    <source>
        <dbReference type="Proteomes" id="UP001163603"/>
    </source>
</evidence>
<proteinExistence type="predicted"/>
<dbReference type="EMBL" id="CM047748">
    <property type="protein sequence ID" value="KAJ0014323.1"/>
    <property type="molecule type" value="Genomic_DNA"/>
</dbReference>
<comment type="caution">
    <text evidence="1">The sequence shown here is derived from an EMBL/GenBank/DDBJ whole genome shotgun (WGS) entry which is preliminary data.</text>
</comment>
<keyword evidence="2" id="KW-1185">Reference proteome</keyword>
<dbReference type="Proteomes" id="UP001163603">
    <property type="component" value="Chromosome 13"/>
</dbReference>
<sequence length="337" mass="39107">MEARNSLPEIQGPSHFFKVILPSTLEAKMLKIPPKFVTKFGDELSSVATLTLPNGRFWQVGVVKERGKIWFGNGWSEFVENHSINTGHLLVFRFRSNSNFHVVIFDKSAFEIEYPISDGEEQESDLESVEEQSVEILGSTTLNSSFRTLGINFKNKSARAGPSRNAYSPTHKNEPRRTARQVGKQAVDKGNQLDHQEFYGFLEELWISISKACRNFTVEERQRALLAARLFKPSNHSFLVILRTRDLRNEYVYMPKTFWVKCLSKEVKQIKIQDCDRKEWPLSITHSRRGRLIRGGWRKFQQEKNLEGGDICVFELMRKRKRNDDFILKVSIHKINP</sequence>
<gene>
    <name evidence="1" type="ORF">Pint_21688</name>
</gene>